<organism evidence="1">
    <name type="scientific">Siphoviridae sp. ctYtb10</name>
    <dbReference type="NCBI Taxonomy" id="2825553"/>
    <lineage>
        <taxon>Viruses</taxon>
        <taxon>Duplodnaviria</taxon>
        <taxon>Heunggongvirae</taxon>
        <taxon>Uroviricota</taxon>
        <taxon>Caudoviricetes</taxon>
    </lineage>
</organism>
<accession>A0A8S5P9J1</accession>
<protein>
    <submittedName>
        <fullName evidence="1">Uncharacterized protein</fullName>
    </submittedName>
</protein>
<evidence type="ECO:0000313" key="1">
    <source>
        <dbReference type="EMBL" id="DAE03742.1"/>
    </source>
</evidence>
<dbReference type="EMBL" id="BK015372">
    <property type="protein sequence ID" value="DAE03742.1"/>
    <property type="molecule type" value="Genomic_DNA"/>
</dbReference>
<name>A0A8S5P9J1_9CAUD</name>
<reference evidence="1" key="1">
    <citation type="journal article" date="2021" name="Proc. Natl. Acad. Sci. U.S.A.">
        <title>A Catalog of Tens of Thousands of Viruses from Human Metagenomes Reveals Hidden Associations with Chronic Diseases.</title>
        <authorList>
            <person name="Tisza M.J."/>
            <person name="Buck C.B."/>
        </authorList>
    </citation>
    <scope>NUCLEOTIDE SEQUENCE</scope>
    <source>
        <strain evidence="1">CtYtb10</strain>
    </source>
</reference>
<proteinExistence type="predicted"/>
<sequence>MFEKNDKKQETPRRNLRRFFILGGNLKRTFRFTR</sequence>